<keyword evidence="6" id="KW-1185">Reference proteome</keyword>
<keyword evidence="3" id="KW-0804">Transcription</keyword>
<comment type="caution">
    <text evidence="5">The sequence shown here is derived from an EMBL/GenBank/DDBJ whole genome shotgun (WGS) entry which is preliminary data.</text>
</comment>
<accession>A0ABV8KN73</accession>
<dbReference type="SMART" id="SM00418">
    <property type="entry name" value="HTH_ARSR"/>
    <property type="match status" value="1"/>
</dbReference>
<sequence length="324" mass="34961">MLRVGLGVRDLANVRFAVSPLWEAVASVRVINNPRRFPQHLPWADRAGPRLAEVDWRPFGDLIPVPARVIPSFVCPPPATSRPTLELELAALVTTPPDLVRADLDQRPGPRPAGLADLYADPPAGLARLADAIRVYFDAAVAPYWPRMSTLLDREVLIGARRMAGDGVHGLLNQLNPYVRLVDDTLRVDLFSTSGTVRLDGSGLLLVPTVFGGPRIFTNLGTYGQPVLRYPAGAVGTLWERPNRPADAALGRVLGRTRATLLHELAVPASTTELAGRCDLTAGTVSQHLTALRDAGLVTGYRTGRYLLYARTAAAEALLVGAER</sequence>
<keyword evidence="1" id="KW-0805">Transcription regulation</keyword>
<dbReference type="InterPro" id="IPR001845">
    <property type="entry name" value="HTH_ArsR_DNA-bd_dom"/>
</dbReference>
<dbReference type="Pfam" id="PF12840">
    <property type="entry name" value="HTH_20"/>
    <property type="match status" value="1"/>
</dbReference>
<evidence type="ECO:0000313" key="5">
    <source>
        <dbReference type="EMBL" id="MFC4107529.1"/>
    </source>
</evidence>
<organism evidence="5 6">
    <name type="scientific">Micromonospora zhanjiangensis</name>
    <dbReference type="NCBI Taxonomy" id="1522057"/>
    <lineage>
        <taxon>Bacteria</taxon>
        <taxon>Bacillati</taxon>
        <taxon>Actinomycetota</taxon>
        <taxon>Actinomycetes</taxon>
        <taxon>Micromonosporales</taxon>
        <taxon>Micromonosporaceae</taxon>
        <taxon>Micromonospora</taxon>
    </lineage>
</organism>
<dbReference type="EMBL" id="JBHSBN010000010">
    <property type="protein sequence ID" value="MFC4107529.1"/>
    <property type="molecule type" value="Genomic_DNA"/>
</dbReference>
<gene>
    <name evidence="5" type="ORF">ACFOX0_16555</name>
</gene>
<dbReference type="InterPro" id="IPR036388">
    <property type="entry name" value="WH-like_DNA-bd_sf"/>
</dbReference>
<reference evidence="6" key="1">
    <citation type="journal article" date="2019" name="Int. J. Syst. Evol. Microbiol.">
        <title>The Global Catalogue of Microorganisms (GCM) 10K type strain sequencing project: providing services to taxonomists for standard genome sequencing and annotation.</title>
        <authorList>
            <consortium name="The Broad Institute Genomics Platform"/>
            <consortium name="The Broad Institute Genome Sequencing Center for Infectious Disease"/>
            <person name="Wu L."/>
            <person name="Ma J."/>
        </authorList>
    </citation>
    <scope>NUCLEOTIDE SEQUENCE [LARGE SCALE GENOMIC DNA]</scope>
    <source>
        <strain evidence="6">2902at01</strain>
    </source>
</reference>
<dbReference type="SUPFAM" id="SSF46785">
    <property type="entry name" value="Winged helix' DNA-binding domain"/>
    <property type="match status" value="1"/>
</dbReference>
<dbReference type="Gene3D" id="1.10.10.10">
    <property type="entry name" value="Winged helix-like DNA-binding domain superfamily/Winged helix DNA-binding domain"/>
    <property type="match status" value="1"/>
</dbReference>
<dbReference type="InterPro" id="IPR011991">
    <property type="entry name" value="ArsR-like_HTH"/>
</dbReference>
<dbReference type="InterPro" id="IPR051011">
    <property type="entry name" value="Metal_resp_trans_reg"/>
</dbReference>
<evidence type="ECO:0000259" key="4">
    <source>
        <dbReference type="SMART" id="SM00418"/>
    </source>
</evidence>
<dbReference type="PANTHER" id="PTHR43132:SF6">
    <property type="entry name" value="HTH-TYPE TRANSCRIPTIONAL REPRESSOR CZRA"/>
    <property type="match status" value="1"/>
</dbReference>
<evidence type="ECO:0000256" key="1">
    <source>
        <dbReference type="ARBA" id="ARBA00023015"/>
    </source>
</evidence>
<keyword evidence="2" id="KW-0238">DNA-binding</keyword>
<dbReference type="InterPro" id="IPR045981">
    <property type="entry name" value="DUF5937"/>
</dbReference>
<dbReference type="Pfam" id="PF19361">
    <property type="entry name" value="DUF5937"/>
    <property type="match status" value="1"/>
</dbReference>
<dbReference type="RefSeq" id="WP_377546546.1">
    <property type="nucleotide sequence ID" value="NZ_JBHSBN010000010.1"/>
</dbReference>
<feature type="domain" description="HTH arsR-type" evidence="4">
    <location>
        <begin position="249"/>
        <end position="323"/>
    </location>
</feature>
<evidence type="ECO:0000256" key="3">
    <source>
        <dbReference type="ARBA" id="ARBA00023163"/>
    </source>
</evidence>
<dbReference type="PANTHER" id="PTHR43132">
    <property type="entry name" value="ARSENICAL RESISTANCE OPERON REPRESSOR ARSR-RELATED"/>
    <property type="match status" value="1"/>
</dbReference>
<dbReference type="InterPro" id="IPR036390">
    <property type="entry name" value="WH_DNA-bd_sf"/>
</dbReference>
<dbReference type="CDD" id="cd00090">
    <property type="entry name" value="HTH_ARSR"/>
    <property type="match status" value="1"/>
</dbReference>
<name>A0ABV8KN73_9ACTN</name>
<dbReference type="Proteomes" id="UP001595868">
    <property type="component" value="Unassembled WGS sequence"/>
</dbReference>
<protein>
    <submittedName>
        <fullName evidence="5">DUF5937 family protein</fullName>
    </submittedName>
</protein>
<evidence type="ECO:0000313" key="6">
    <source>
        <dbReference type="Proteomes" id="UP001595868"/>
    </source>
</evidence>
<evidence type="ECO:0000256" key="2">
    <source>
        <dbReference type="ARBA" id="ARBA00023125"/>
    </source>
</evidence>
<proteinExistence type="predicted"/>